<dbReference type="PATRIC" id="fig|453.4.peg.3488"/>
<feature type="binding site" evidence="1">
    <location>
        <position position="119"/>
    </location>
    <ligand>
        <name>S-adenosyl-L-methionine</name>
        <dbReference type="ChEBI" id="CHEBI:59789"/>
    </ligand>
</feature>
<keyword evidence="1" id="KW-0949">S-adenosyl-L-methionine</keyword>
<keyword evidence="1" id="KW-0698">rRNA processing</keyword>
<gene>
    <name evidence="1" type="primary">rlmJ</name>
    <name evidence="2" type="ORF">Lfee_3203</name>
</gene>
<dbReference type="PANTHER" id="PTHR37426">
    <property type="entry name" value="RIBOSOMAL RNA LARGE SUBUNIT METHYLTRANSFERASE J"/>
    <property type="match status" value="1"/>
</dbReference>
<dbReference type="GO" id="GO:0003723">
    <property type="term" value="F:RNA binding"/>
    <property type="evidence" value="ECO:0007669"/>
    <property type="project" value="UniProtKB-UniRule"/>
</dbReference>
<dbReference type="GO" id="GO:0005829">
    <property type="term" value="C:cytosol"/>
    <property type="evidence" value="ECO:0007669"/>
    <property type="project" value="TreeGrafter"/>
</dbReference>
<feature type="active site" description="Proton acceptor" evidence="1">
    <location>
        <position position="165"/>
    </location>
</feature>
<comment type="function">
    <text evidence="1">Specifically methylates the adenine in position 2030 of 23S rRNA.</text>
</comment>
<dbReference type="Proteomes" id="UP000054698">
    <property type="component" value="Unassembled WGS sequence"/>
</dbReference>
<comment type="similarity">
    <text evidence="1">Belongs to the RlmJ family.</text>
</comment>
<organism evidence="2 3">
    <name type="scientific">Legionella feeleii</name>
    <dbReference type="NCBI Taxonomy" id="453"/>
    <lineage>
        <taxon>Bacteria</taxon>
        <taxon>Pseudomonadati</taxon>
        <taxon>Pseudomonadota</taxon>
        <taxon>Gammaproteobacteria</taxon>
        <taxon>Legionellales</taxon>
        <taxon>Legionellaceae</taxon>
        <taxon>Legionella</taxon>
    </lineage>
</organism>
<comment type="caution">
    <text evidence="2">The sequence shown here is derived from an EMBL/GenBank/DDBJ whole genome shotgun (WGS) entry which is preliminary data.</text>
</comment>
<comment type="subunit">
    <text evidence="1">Monomer.</text>
</comment>
<dbReference type="GO" id="GO:0036307">
    <property type="term" value="F:23S rRNA (adenine(2030)-N(6))-methyltransferase activity"/>
    <property type="evidence" value="ECO:0007669"/>
    <property type="project" value="UniProtKB-UniRule"/>
</dbReference>
<protein>
    <recommendedName>
        <fullName evidence="1">Ribosomal RNA large subunit methyltransferase J</fullName>
        <ecNumber evidence="1">2.1.1.266</ecNumber>
    </recommendedName>
    <alternativeName>
        <fullName evidence="1">23S rRNA (adenine(2030)-N6)-methyltransferase</fullName>
    </alternativeName>
    <alternativeName>
        <fullName evidence="1">23S rRNA m6A2030 methyltransferase</fullName>
    </alternativeName>
</protein>
<dbReference type="Gene3D" id="3.40.50.150">
    <property type="entry name" value="Vaccinia Virus protein VP39"/>
    <property type="match status" value="1"/>
</dbReference>
<dbReference type="EC" id="2.1.1.266" evidence="1"/>
<keyword evidence="1" id="KW-0694">RNA-binding</keyword>
<dbReference type="EMBL" id="LNYB01000085">
    <property type="protein sequence ID" value="KTC95538.1"/>
    <property type="molecule type" value="Genomic_DNA"/>
</dbReference>
<comment type="catalytic activity">
    <reaction evidence="1">
        <text>adenosine(2030) in 23S rRNA + S-adenosyl-L-methionine = N(6)-methyladenosine(2030) in 23S rRNA + S-adenosyl-L-homocysteine + H(+)</text>
        <dbReference type="Rhea" id="RHEA:43736"/>
        <dbReference type="Rhea" id="RHEA-COMP:10668"/>
        <dbReference type="Rhea" id="RHEA-COMP:10669"/>
        <dbReference type="ChEBI" id="CHEBI:15378"/>
        <dbReference type="ChEBI" id="CHEBI:57856"/>
        <dbReference type="ChEBI" id="CHEBI:59789"/>
        <dbReference type="ChEBI" id="CHEBI:74411"/>
        <dbReference type="ChEBI" id="CHEBI:74449"/>
        <dbReference type="EC" id="2.1.1.266"/>
    </reaction>
</comment>
<reference evidence="2 3" key="1">
    <citation type="submission" date="2015-11" db="EMBL/GenBank/DDBJ databases">
        <title>Genomic analysis of 38 Legionella species identifies large and diverse effector repertoires.</title>
        <authorList>
            <person name="Burstein D."/>
            <person name="Amaro F."/>
            <person name="Zusman T."/>
            <person name="Lifshitz Z."/>
            <person name="Cohen O."/>
            <person name="Gilbert J.A."/>
            <person name="Pupko T."/>
            <person name="Shuman H.A."/>
            <person name="Segal G."/>
        </authorList>
    </citation>
    <scope>NUCLEOTIDE SEQUENCE [LARGE SCALE GENOMIC DNA]</scope>
    <source>
        <strain evidence="2 3">WO-44C</strain>
    </source>
</reference>
<dbReference type="SUPFAM" id="SSF53335">
    <property type="entry name" value="S-adenosyl-L-methionine-dependent methyltransferases"/>
    <property type="match status" value="1"/>
</dbReference>
<accession>A0A0W0TIV8</accession>
<dbReference type="PANTHER" id="PTHR37426:SF1">
    <property type="entry name" value="RIBOSOMAL RNA LARGE SUBUNIT METHYLTRANSFERASE J"/>
    <property type="match status" value="1"/>
</dbReference>
<feature type="site" description="Interaction with substrate rRNA" evidence="1">
    <location>
        <position position="4"/>
    </location>
</feature>
<feature type="binding site" evidence="1">
    <location>
        <position position="101"/>
    </location>
    <ligand>
        <name>S-adenosyl-L-methionine</name>
        <dbReference type="ChEBI" id="CHEBI:59789"/>
    </ligand>
</feature>
<dbReference type="STRING" id="453.Lfee_3203"/>
<dbReference type="AlphaFoldDB" id="A0A0W0TIV8"/>
<dbReference type="RefSeq" id="WP_058447983.1">
    <property type="nucleotide sequence ID" value="NZ_CAAAHT010000029.1"/>
</dbReference>
<keyword evidence="3" id="KW-1185">Reference proteome</keyword>
<name>A0A0W0TIV8_9GAMM</name>
<proteinExistence type="inferred from homology"/>
<dbReference type="GO" id="GO:0070475">
    <property type="term" value="P:rRNA base methylation"/>
    <property type="evidence" value="ECO:0007669"/>
    <property type="project" value="UniProtKB-UniRule"/>
</dbReference>
<dbReference type="InterPro" id="IPR029063">
    <property type="entry name" value="SAM-dependent_MTases_sf"/>
</dbReference>
<evidence type="ECO:0000313" key="3">
    <source>
        <dbReference type="Proteomes" id="UP000054698"/>
    </source>
</evidence>
<keyword evidence="1" id="KW-0808">Transferase</keyword>
<feature type="binding site" evidence="1">
    <location>
        <position position="165"/>
    </location>
    <ligand>
        <name>S-adenosyl-L-methionine</name>
        <dbReference type="ChEBI" id="CHEBI:59789"/>
    </ligand>
</feature>
<feature type="binding site" evidence="1">
    <location>
        <position position="42"/>
    </location>
    <ligand>
        <name>S-adenosyl-L-methionine</name>
        <dbReference type="ChEBI" id="CHEBI:59789"/>
    </ligand>
</feature>
<feature type="binding site" evidence="1">
    <location>
        <begin position="144"/>
        <end position="145"/>
    </location>
    <ligand>
        <name>S-adenosyl-L-methionine</name>
        <dbReference type="ChEBI" id="CHEBI:59789"/>
    </ligand>
</feature>
<sequence length="275" mass="31702">MLSYQHGYHAGNFADVVKHLTLSRLLHYMIGKEKPIFYLETHSGRGMYDLHDNQAAKTGEYLQGIHLLWEHKKQLSPMFTPYLQSIDKINQSSELRFYPGSPCLAIDFLRPQDRLFCCELHPREFEHLESLPHRGKRVFFSNEDGIANLHALLPPAERRGLIFIDPSYEVKTDYKLIPQALKSAYRRFSTGVFCLWYPIVDKRLHEQLLRGLKAIEANSSLHLEFYLTGATQSGMTGCGLWVINPPYVLAEEMKIILQQLRGFFNPGISSFIVES</sequence>
<evidence type="ECO:0000313" key="2">
    <source>
        <dbReference type="EMBL" id="KTC95538.1"/>
    </source>
</evidence>
<dbReference type="OrthoDB" id="9791274at2"/>
<keyword evidence="1" id="KW-0489">Methyltransferase</keyword>
<dbReference type="InterPro" id="IPR007473">
    <property type="entry name" value="RlmJ"/>
</dbReference>
<feature type="binding site" evidence="1">
    <location>
        <position position="19"/>
    </location>
    <ligand>
        <name>S-adenosyl-L-methionine</name>
        <dbReference type="ChEBI" id="CHEBI:59789"/>
    </ligand>
</feature>
<dbReference type="Pfam" id="PF04378">
    <property type="entry name" value="RsmJ"/>
    <property type="match status" value="1"/>
</dbReference>
<dbReference type="HAMAP" id="MF_00934">
    <property type="entry name" value="23SrRNA_methyltr_J"/>
    <property type="match status" value="1"/>
</dbReference>
<evidence type="ECO:0000256" key="1">
    <source>
        <dbReference type="HAMAP-Rule" id="MF_00934"/>
    </source>
</evidence>